<feature type="transmembrane region" description="Helical" evidence="7">
    <location>
        <begin position="257"/>
        <end position="280"/>
    </location>
</feature>
<feature type="transmembrane region" description="Helical" evidence="7">
    <location>
        <begin position="174"/>
        <end position="193"/>
    </location>
</feature>
<gene>
    <name evidence="10" type="ORF">EW640_10105</name>
</gene>
<dbReference type="SMART" id="SM00382">
    <property type="entry name" value="AAA"/>
    <property type="match status" value="1"/>
</dbReference>
<evidence type="ECO:0000256" key="6">
    <source>
        <dbReference type="ARBA" id="ARBA00023136"/>
    </source>
</evidence>
<accession>A0A6G8KYL5</accession>
<dbReference type="PANTHER" id="PTHR43394:SF1">
    <property type="entry name" value="ATP-BINDING CASSETTE SUB-FAMILY B MEMBER 10, MITOCHONDRIAL"/>
    <property type="match status" value="1"/>
</dbReference>
<dbReference type="Gene3D" id="3.40.50.300">
    <property type="entry name" value="P-loop containing nucleotide triphosphate hydrolases"/>
    <property type="match status" value="1"/>
</dbReference>
<dbReference type="Gene3D" id="1.20.1560.10">
    <property type="entry name" value="ABC transporter type 1, transmembrane domain"/>
    <property type="match status" value="1"/>
</dbReference>
<dbReference type="InterPro" id="IPR003439">
    <property type="entry name" value="ABC_transporter-like_ATP-bd"/>
</dbReference>
<dbReference type="InterPro" id="IPR011527">
    <property type="entry name" value="ABC1_TM_dom"/>
</dbReference>
<evidence type="ECO:0000256" key="1">
    <source>
        <dbReference type="ARBA" id="ARBA00004651"/>
    </source>
</evidence>
<protein>
    <submittedName>
        <fullName evidence="10">ABC transporter ATP-binding protein</fullName>
    </submittedName>
</protein>
<evidence type="ECO:0000256" key="2">
    <source>
        <dbReference type="ARBA" id="ARBA00022692"/>
    </source>
</evidence>
<evidence type="ECO:0000259" key="8">
    <source>
        <dbReference type="PROSITE" id="PS50893"/>
    </source>
</evidence>
<comment type="subcellular location">
    <subcellularLocation>
        <location evidence="1">Cell membrane</location>
        <topology evidence="1">Multi-pass membrane protein</topology>
    </subcellularLocation>
</comment>
<evidence type="ECO:0000313" key="10">
    <source>
        <dbReference type="EMBL" id="QIN29590.1"/>
    </source>
</evidence>
<dbReference type="SUPFAM" id="SSF52540">
    <property type="entry name" value="P-loop containing nucleoside triphosphate hydrolases"/>
    <property type="match status" value="1"/>
</dbReference>
<feature type="transmembrane region" description="Helical" evidence="7">
    <location>
        <begin position="150"/>
        <end position="168"/>
    </location>
</feature>
<dbReference type="PROSITE" id="PS50929">
    <property type="entry name" value="ABC_TM1F"/>
    <property type="match status" value="1"/>
</dbReference>
<keyword evidence="4 10" id="KW-0067">ATP-binding</keyword>
<dbReference type="KEGG" id="blut:EW640_10105"/>
<dbReference type="GO" id="GO:0005524">
    <property type="term" value="F:ATP binding"/>
    <property type="evidence" value="ECO:0007669"/>
    <property type="project" value="UniProtKB-KW"/>
</dbReference>
<dbReference type="EMBL" id="CP035810">
    <property type="protein sequence ID" value="QIN29590.1"/>
    <property type="molecule type" value="Genomic_DNA"/>
</dbReference>
<dbReference type="GO" id="GO:0015421">
    <property type="term" value="F:ABC-type oligopeptide transporter activity"/>
    <property type="evidence" value="ECO:0007669"/>
    <property type="project" value="TreeGrafter"/>
</dbReference>
<feature type="transmembrane region" description="Helical" evidence="7">
    <location>
        <begin position="75"/>
        <end position="98"/>
    </location>
</feature>
<dbReference type="AlphaFoldDB" id="A0A6G8KYL5"/>
<keyword evidence="2 7" id="KW-0812">Transmembrane</keyword>
<dbReference type="GO" id="GO:0005886">
    <property type="term" value="C:plasma membrane"/>
    <property type="evidence" value="ECO:0007669"/>
    <property type="project" value="UniProtKB-SubCell"/>
</dbReference>
<dbReference type="GO" id="GO:0016887">
    <property type="term" value="F:ATP hydrolysis activity"/>
    <property type="evidence" value="ECO:0007669"/>
    <property type="project" value="InterPro"/>
</dbReference>
<reference evidence="10 11" key="1">
    <citation type="submission" date="2019-02" db="EMBL/GenBank/DDBJ databases">
        <title>Complete Genome Sequence and Methylome Analysis of Brevibacterium luteolum NEB1784.</title>
        <authorList>
            <person name="Fomenkov A."/>
            <person name="Roberts R.J."/>
        </authorList>
    </citation>
    <scope>NUCLEOTIDE SEQUENCE [LARGE SCALE GENOMIC DNA]</scope>
    <source>
        <strain evidence="10 11">NEB1784</strain>
    </source>
</reference>
<dbReference type="PROSITE" id="PS50893">
    <property type="entry name" value="ABC_TRANSPORTER_2"/>
    <property type="match status" value="1"/>
</dbReference>
<evidence type="ECO:0000256" key="7">
    <source>
        <dbReference type="SAM" id="Phobius"/>
    </source>
</evidence>
<feature type="transmembrane region" description="Helical" evidence="7">
    <location>
        <begin position="35"/>
        <end position="55"/>
    </location>
</feature>
<dbReference type="InterPro" id="IPR027417">
    <property type="entry name" value="P-loop_NTPase"/>
</dbReference>
<dbReference type="InterPro" id="IPR017871">
    <property type="entry name" value="ABC_transporter-like_CS"/>
</dbReference>
<dbReference type="PANTHER" id="PTHR43394">
    <property type="entry name" value="ATP-DEPENDENT PERMEASE MDL1, MITOCHONDRIAL"/>
    <property type="match status" value="1"/>
</dbReference>
<evidence type="ECO:0000313" key="11">
    <source>
        <dbReference type="Proteomes" id="UP000501518"/>
    </source>
</evidence>
<evidence type="ECO:0000256" key="3">
    <source>
        <dbReference type="ARBA" id="ARBA00022741"/>
    </source>
</evidence>
<feature type="domain" description="ABC transporter" evidence="8">
    <location>
        <begin position="351"/>
        <end position="585"/>
    </location>
</feature>
<name>A0A6G8KYL5_9MICO</name>
<dbReference type="Pfam" id="PF00664">
    <property type="entry name" value="ABC_membrane"/>
    <property type="match status" value="1"/>
</dbReference>
<keyword evidence="3" id="KW-0547">Nucleotide-binding</keyword>
<keyword evidence="5 7" id="KW-1133">Transmembrane helix</keyword>
<feature type="transmembrane region" description="Helical" evidence="7">
    <location>
        <begin position="292"/>
        <end position="316"/>
    </location>
</feature>
<feature type="domain" description="ABC transmembrane type-1" evidence="9">
    <location>
        <begin position="41"/>
        <end position="318"/>
    </location>
</feature>
<sequence length="593" mass="64285">MEPGDRSIKRKGRAAMNAPSSRSLRFLWKLIRPNLRTLIPGIVLSVSATFLSLLQPLLTGQVLESLGSMNELMRSVVMLVGVLFGAVILTYVGSLLTLRGTENAVAVSRTSVIRAALGLGPTEMRRRNPGVVMSHVTSDSAMLRTIASQFAVQILTSTITVVGSLLIMLSLNPFLLTVTVCGVILPAGALLLTMPKVTEWSRRTQESTADLNKEMERTFGNFSMVKAHTAENQERARLQDSIETVAKRSRRSAQWRSLNVSLALLTMNCSYLLVLVGGGLEVLNDRLSVPQLITFLMYAAQMAAPIIALTTAIAAFSSAAASLERLAKTGDWRQERTSGEPAPTEFSGPVAQLREVEYSHPGSDRKIFEELTLDIPSNGFTAVVGESGSGKSTLLNLLVGFAEPSAGEISVEGLPVASWNLRELRHHVALVEQETGLMEGTVRQNLLYGHTDPEEVSDESLVKVLDAVGLKDQHVEPADDVGYRGSALSGGQRQRLAIARGLLRGPSLLLLDESTAALDSEAERSICLMLRELSKRMSVVMVAHRPSAFTLADRSIVLEDGRVGAFGDHDSLMRENDLYRRLVSESTDAGADR</sequence>
<dbReference type="InterPro" id="IPR039421">
    <property type="entry name" value="Type_1_exporter"/>
</dbReference>
<organism evidence="10 11">
    <name type="scientific">Brevibacterium luteolum</name>
    <dbReference type="NCBI Taxonomy" id="199591"/>
    <lineage>
        <taxon>Bacteria</taxon>
        <taxon>Bacillati</taxon>
        <taxon>Actinomycetota</taxon>
        <taxon>Actinomycetes</taxon>
        <taxon>Micrococcales</taxon>
        <taxon>Brevibacteriaceae</taxon>
        <taxon>Brevibacterium</taxon>
    </lineage>
</organism>
<evidence type="ECO:0000259" key="9">
    <source>
        <dbReference type="PROSITE" id="PS50929"/>
    </source>
</evidence>
<dbReference type="PROSITE" id="PS00211">
    <property type="entry name" value="ABC_TRANSPORTER_1"/>
    <property type="match status" value="1"/>
</dbReference>
<dbReference type="Proteomes" id="UP000501518">
    <property type="component" value="Chromosome"/>
</dbReference>
<evidence type="ECO:0000256" key="5">
    <source>
        <dbReference type="ARBA" id="ARBA00022989"/>
    </source>
</evidence>
<keyword evidence="6 7" id="KW-0472">Membrane</keyword>
<dbReference type="InterPro" id="IPR003593">
    <property type="entry name" value="AAA+_ATPase"/>
</dbReference>
<dbReference type="InterPro" id="IPR036640">
    <property type="entry name" value="ABC1_TM_sf"/>
</dbReference>
<dbReference type="Pfam" id="PF00005">
    <property type="entry name" value="ABC_tran"/>
    <property type="match status" value="1"/>
</dbReference>
<proteinExistence type="predicted"/>
<dbReference type="CDD" id="cd18551">
    <property type="entry name" value="ABC_6TM_LmrA_like"/>
    <property type="match status" value="1"/>
</dbReference>
<dbReference type="CDD" id="cd03228">
    <property type="entry name" value="ABCC_MRP_Like"/>
    <property type="match status" value="1"/>
</dbReference>
<dbReference type="SUPFAM" id="SSF90123">
    <property type="entry name" value="ABC transporter transmembrane region"/>
    <property type="match status" value="1"/>
</dbReference>
<evidence type="ECO:0000256" key="4">
    <source>
        <dbReference type="ARBA" id="ARBA00022840"/>
    </source>
</evidence>